<feature type="compositionally biased region" description="Polar residues" evidence="1">
    <location>
        <begin position="259"/>
        <end position="268"/>
    </location>
</feature>
<evidence type="ECO:0000313" key="3">
    <source>
        <dbReference type="Proteomes" id="UP000266841"/>
    </source>
</evidence>
<sequence>RSDLRSQEYHAQRPPLVPQATDSSGVAAVSLVSFSNPPDVRRAKRCEGKGEKRGPLSEALRPLPVRVADRFCDFLVDGDSLPKSICVLSKDSDFLACRQTSSMGAGLRMKTDGAESGRRRGGRAQTWRGGRMRRRTAEGLAIIKAALGRRWGDLASMVSLGMILPSWGREGGNELPASRLPSPGQRGGAESGGGRGASVAERRAEPPALSTPRGRCEPGLGGAKRAVVRMIGTCQGAGRQALGGRGRCRPGRSLLDTPTLPTQEESPL</sequence>
<comment type="caution">
    <text evidence="2">The sequence shown here is derived from an EMBL/GenBank/DDBJ whole genome shotgun (WGS) entry which is preliminary data.</text>
</comment>
<feature type="compositionally biased region" description="Basic and acidic residues" evidence="1">
    <location>
        <begin position="109"/>
        <end position="118"/>
    </location>
</feature>
<name>K0SZH6_THAOC</name>
<evidence type="ECO:0000313" key="2">
    <source>
        <dbReference type="EMBL" id="EJK70840.1"/>
    </source>
</evidence>
<dbReference type="EMBL" id="AGNL01007981">
    <property type="protein sequence ID" value="EJK70840.1"/>
    <property type="molecule type" value="Genomic_DNA"/>
</dbReference>
<protein>
    <submittedName>
        <fullName evidence="2">Uncharacterized protein</fullName>
    </submittedName>
</protein>
<feature type="region of interest" description="Disordered" evidence="1">
    <location>
        <begin position="236"/>
        <end position="268"/>
    </location>
</feature>
<organism evidence="2 3">
    <name type="scientific">Thalassiosira oceanica</name>
    <name type="common">Marine diatom</name>
    <dbReference type="NCBI Taxonomy" id="159749"/>
    <lineage>
        <taxon>Eukaryota</taxon>
        <taxon>Sar</taxon>
        <taxon>Stramenopiles</taxon>
        <taxon>Ochrophyta</taxon>
        <taxon>Bacillariophyta</taxon>
        <taxon>Coscinodiscophyceae</taxon>
        <taxon>Thalassiosirophycidae</taxon>
        <taxon>Thalassiosirales</taxon>
        <taxon>Thalassiosiraceae</taxon>
        <taxon>Thalassiosira</taxon>
    </lineage>
</organism>
<dbReference type="AlphaFoldDB" id="K0SZH6"/>
<feature type="region of interest" description="Disordered" evidence="1">
    <location>
        <begin position="1"/>
        <end position="24"/>
    </location>
</feature>
<feature type="non-terminal residue" evidence="2">
    <location>
        <position position="1"/>
    </location>
</feature>
<gene>
    <name evidence="2" type="ORF">THAOC_07770</name>
</gene>
<feature type="region of interest" description="Disordered" evidence="1">
    <location>
        <begin position="106"/>
        <end position="131"/>
    </location>
</feature>
<proteinExistence type="predicted"/>
<feature type="compositionally biased region" description="Basic and acidic residues" evidence="1">
    <location>
        <begin position="1"/>
        <end position="11"/>
    </location>
</feature>
<keyword evidence="3" id="KW-1185">Reference proteome</keyword>
<feature type="compositionally biased region" description="Gly residues" evidence="1">
    <location>
        <begin position="185"/>
        <end position="196"/>
    </location>
</feature>
<evidence type="ECO:0000256" key="1">
    <source>
        <dbReference type="SAM" id="MobiDB-lite"/>
    </source>
</evidence>
<reference evidence="2 3" key="1">
    <citation type="journal article" date="2012" name="Genome Biol.">
        <title>Genome and low-iron response of an oceanic diatom adapted to chronic iron limitation.</title>
        <authorList>
            <person name="Lommer M."/>
            <person name="Specht M."/>
            <person name="Roy A.S."/>
            <person name="Kraemer L."/>
            <person name="Andreson R."/>
            <person name="Gutowska M.A."/>
            <person name="Wolf J."/>
            <person name="Bergner S.V."/>
            <person name="Schilhabel M.B."/>
            <person name="Klostermeier U.C."/>
            <person name="Beiko R.G."/>
            <person name="Rosenstiel P."/>
            <person name="Hippler M."/>
            <person name="Laroche J."/>
        </authorList>
    </citation>
    <scope>NUCLEOTIDE SEQUENCE [LARGE SCALE GENOMIC DNA]</scope>
    <source>
        <strain evidence="2 3">CCMP1005</strain>
    </source>
</reference>
<accession>K0SZH6</accession>
<dbReference type="Proteomes" id="UP000266841">
    <property type="component" value="Unassembled WGS sequence"/>
</dbReference>
<feature type="region of interest" description="Disordered" evidence="1">
    <location>
        <begin position="174"/>
        <end position="221"/>
    </location>
</feature>